<reference evidence="2" key="1">
    <citation type="journal article" date="2019" name="Int. J. Syst. Evol. Microbiol.">
        <title>The Global Catalogue of Microorganisms (GCM) 10K type strain sequencing project: providing services to taxonomists for standard genome sequencing and annotation.</title>
        <authorList>
            <consortium name="The Broad Institute Genomics Platform"/>
            <consortium name="The Broad Institute Genome Sequencing Center for Infectious Disease"/>
            <person name="Wu L."/>
            <person name="Ma J."/>
        </authorList>
    </citation>
    <scope>NUCLEOTIDE SEQUENCE [LARGE SCALE GENOMIC DNA]</scope>
    <source>
        <strain evidence="2">JCM 4733</strain>
    </source>
</reference>
<accession>A0ABQ3D5B1</accession>
<evidence type="ECO:0000313" key="1">
    <source>
        <dbReference type="EMBL" id="GHA56691.1"/>
    </source>
</evidence>
<sequence>MTETSSAATPEVTGVGLTAFLLAAARAIETSRPNALFRDEYAEHFVRTEPGCAGWPPPIRRSTRR</sequence>
<evidence type="ECO:0000313" key="2">
    <source>
        <dbReference type="Proteomes" id="UP000653644"/>
    </source>
</evidence>
<gene>
    <name evidence="1" type="ORF">GCM10010345_71500</name>
</gene>
<dbReference type="Proteomes" id="UP000653644">
    <property type="component" value="Unassembled WGS sequence"/>
</dbReference>
<name>A0ABQ3D5B1_9ACTN</name>
<proteinExistence type="predicted"/>
<dbReference type="Gene3D" id="3.40.50.150">
    <property type="entry name" value="Vaccinia Virus protein VP39"/>
    <property type="match status" value="1"/>
</dbReference>
<organism evidence="1 2">
    <name type="scientific">Streptomyces canarius</name>
    <dbReference type="NCBI Taxonomy" id="285453"/>
    <lineage>
        <taxon>Bacteria</taxon>
        <taxon>Bacillati</taxon>
        <taxon>Actinomycetota</taxon>
        <taxon>Actinomycetes</taxon>
        <taxon>Kitasatosporales</taxon>
        <taxon>Streptomycetaceae</taxon>
        <taxon>Streptomyces</taxon>
    </lineage>
</organism>
<dbReference type="InterPro" id="IPR029063">
    <property type="entry name" value="SAM-dependent_MTases_sf"/>
</dbReference>
<comment type="caution">
    <text evidence="1">The sequence shown here is derived from an EMBL/GenBank/DDBJ whole genome shotgun (WGS) entry which is preliminary data.</text>
</comment>
<dbReference type="SUPFAM" id="SSF53335">
    <property type="entry name" value="S-adenosyl-L-methionine-dependent methyltransferases"/>
    <property type="match status" value="1"/>
</dbReference>
<protein>
    <submittedName>
        <fullName evidence="1">Uncharacterized protein</fullName>
    </submittedName>
</protein>
<dbReference type="EMBL" id="BMVN01000037">
    <property type="protein sequence ID" value="GHA56691.1"/>
    <property type="molecule type" value="Genomic_DNA"/>
</dbReference>
<keyword evidence="2" id="KW-1185">Reference proteome</keyword>